<organism evidence="5 6">
    <name type="scientific">Pseudolabrys taiwanensis</name>
    <dbReference type="NCBI Taxonomy" id="331696"/>
    <lineage>
        <taxon>Bacteria</taxon>
        <taxon>Pseudomonadati</taxon>
        <taxon>Pseudomonadota</taxon>
        <taxon>Alphaproteobacteria</taxon>
        <taxon>Hyphomicrobiales</taxon>
        <taxon>Xanthobacteraceae</taxon>
        <taxon>Pseudolabrys</taxon>
    </lineage>
</organism>
<evidence type="ECO:0000313" key="5">
    <source>
        <dbReference type="EMBL" id="AXK79821.1"/>
    </source>
</evidence>
<accession>A0A345ZSC4</accession>
<dbReference type="OrthoDB" id="9775851at2"/>
<dbReference type="Gene3D" id="3.40.50.1820">
    <property type="entry name" value="alpha/beta hydrolase"/>
    <property type="match status" value="1"/>
</dbReference>
<dbReference type="InterPro" id="IPR050309">
    <property type="entry name" value="Type-B_Carboxylest/Lipase"/>
</dbReference>
<dbReference type="Proteomes" id="UP000254889">
    <property type="component" value="Chromosome"/>
</dbReference>
<dbReference type="EC" id="3.1.1.-" evidence="3"/>
<dbReference type="EMBL" id="CP031417">
    <property type="protein sequence ID" value="AXK79821.1"/>
    <property type="molecule type" value="Genomic_DNA"/>
</dbReference>
<dbReference type="InterPro" id="IPR002018">
    <property type="entry name" value="CarbesteraseB"/>
</dbReference>
<gene>
    <name evidence="5" type="ORF">DW352_04390</name>
</gene>
<evidence type="ECO:0000313" key="6">
    <source>
        <dbReference type="Proteomes" id="UP000254889"/>
    </source>
</evidence>
<dbReference type="InterPro" id="IPR019819">
    <property type="entry name" value="Carboxylesterase_B_CS"/>
</dbReference>
<dbReference type="KEGG" id="ptaw:DW352_04390"/>
<dbReference type="SUPFAM" id="SSF53474">
    <property type="entry name" value="alpha/beta-Hydrolases"/>
    <property type="match status" value="1"/>
</dbReference>
<keyword evidence="3" id="KW-0732">Signal</keyword>
<protein>
    <recommendedName>
        <fullName evidence="3">Carboxylic ester hydrolase</fullName>
        <ecNumber evidence="3">3.1.1.-</ecNumber>
    </recommendedName>
</protein>
<dbReference type="InterPro" id="IPR029058">
    <property type="entry name" value="AB_hydrolase_fold"/>
</dbReference>
<dbReference type="PROSITE" id="PS00941">
    <property type="entry name" value="CARBOXYLESTERASE_B_2"/>
    <property type="match status" value="1"/>
</dbReference>
<reference evidence="5 6" key="1">
    <citation type="submission" date="2018-07" db="EMBL/GenBank/DDBJ databases">
        <authorList>
            <person name="Quirk P.G."/>
            <person name="Krulwich T.A."/>
        </authorList>
    </citation>
    <scope>NUCLEOTIDE SEQUENCE [LARGE SCALE GENOMIC DNA]</scope>
    <source>
        <strain evidence="5 6">CC-BB4</strain>
    </source>
</reference>
<evidence type="ECO:0000256" key="2">
    <source>
        <dbReference type="ARBA" id="ARBA00022801"/>
    </source>
</evidence>
<evidence type="ECO:0000256" key="3">
    <source>
        <dbReference type="RuleBase" id="RU361235"/>
    </source>
</evidence>
<dbReference type="PROSITE" id="PS00122">
    <property type="entry name" value="CARBOXYLESTERASE_B_1"/>
    <property type="match status" value="1"/>
</dbReference>
<feature type="signal peptide" evidence="3">
    <location>
        <begin position="1"/>
        <end position="19"/>
    </location>
</feature>
<dbReference type="InterPro" id="IPR019826">
    <property type="entry name" value="Carboxylesterase_B_AS"/>
</dbReference>
<keyword evidence="2 3" id="KW-0378">Hydrolase</keyword>
<name>A0A345ZSC4_9HYPH</name>
<comment type="similarity">
    <text evidence="1 3">Belongs to the type-B carboxylesterase/lipase family.</text>
</comment>
<dbReference type="GO" id="GO:0016787">
    <property type="term" value="F:hydrolase activity"/>
    <property type="evidence" value="ECO:0007669"/>
    <property type="project" value="UniProtKB-KW"/>
</dbReference>
<feature type="chain" id="PRO_5016477910" description="Carboxylic ester hydrolase" evidence="3">
    <location>
        <begin position="20"/>
        <end position="521"/>
    </location>
</feature>
<dbReference type="PANTHER" id="PTHR11559">
    <property type="entry name" value="CARBOXYLESTERASE"/>
    <property type="match status" value="1"/>
</dbReference>
<dbReference type="AlphaFoldDB" id="A0A345ZSC4"/>
<feature type="domain" description="Carboxylesterase type B" evidence="4">
    <location>
        <begin position="24"/>
        <end position="502"/>
    </location>
</feature>
<dbReference type="Pfam" id="PF00135">
    <property type="entry name" value="COesterase"/>
    <property type="match status" value="1"/>
</dbReference>
<sequence>MRAAAAVLALATGAALSNASTQQAPVIRVENGALRGKVVNDGGQFLGIPFAAPPVGKLRWMPPAEAEPWTGVRDASKFANHCAQMDRGIFTMPSDTEDCLYLNVFTPKADVTAGAKLPVMVWFYGGGLFSGESDDYDGSKLAKRGNVIVVTFNYRVGALGFLSHPAINAEGHPYANYGIMDQQAALRWVNRNIAAFGGDAGNVTLFGQSGGGTSVMANLASPTAKGLFHRVINQSGTRIKITSPETALHAGEEFAKKAGCENQTADCLRKLSVADVIKFQDPILKYVTEYPSVDGTIITQPAVTSYESGNFNRVPIMTGLVQDEQSFFMSEVRGGKPMTADGYAKYVLTYGSGNKAAIEAAYPLDKYASPSLAVIGIAQGAKVSTARMLAREWSKYVPVYVYEFRDRTVPSYYPPMSFPMRAYHTAELLYLFPGFRGARGSEQTLDAEQNKLSDLMIDYWTSFARTGTPSAPVDGKYVEAAWSKYSADKDNAQYLDLKGAHQKTGYGADYHADLWDTTSVH</sequence>
<evidence type="ECO:0000259" key="4">
    <source>
        <dbReference type="Pfam" id="PF00135"/>
    </source>
</evidence>
<evidence type="ECO:0000256" key="1">
    <source>
        <dbReference type="ARBA" id="ARBA00005964"/>
    </source>
</evidence>
<keyword evidence="6" id="KW-1185">Reference proteome</keyword>
<proteinExistence type="inferred from homology"/>